<dbReference type="GO" id="GO:0051536">
    <property type="term" value="F:iron-sulfur cluster binding"/>
    <property type="evidence" value="ECO:0007669"/>
    <property type="project" value="InterPro"/>
</dbReference>
<feature type="compositionally biased region" description="Low complexity" evidence="2">
    <location>
        <begin position="109"/>
        <end position="120"/>
    </location>
</feature>
<evidence type="ECO:0000256" key="2">
    <source>
        <dbReference type="SAM" id="MobiDB-lite"/>
    </source>
</evidence>
<evidence type="ECO:0000313" key="4">
    <source>
        <dbReference type="Proteomes" id="UP000185999"/>
    </source>
</evidence>
<keyword evidence="4" id="KW-1185">Reference proteome</keyword>
<gene>
    <name evidence="3" type="ORF">SAMN05421760_11179</name>
</gene>
<dbReference type="AlphaFoldDB" id="A0A1N7NW93"/>
<protein>
    <submittedName>
        <fullName evidence="3">2Fe-2S iron-sulfur cluster binding domain-containing protein</fullName>
    </submittedName>
</protein>
<dbReference type="InterPro" id="IPR036010">
    <property type="entry name" value="2Fe-2S_ferredoxin-like_sf"/>
</dbReference>
<proteinExistence type="predicted"/>
<accession>A0A1N7NW93</accession>
<dbReference type="InterPro" id="IPR042204">
    <property type="entry name" value="2Fe-2S-bd_N"/>
</dbReference>
<dbReference type="GO" id="GO:0016491">
    <property type="term" value="F:oxidoreductase activity"/>
    <property type="evidence" value="ECO:0007669"/>
    <property type="project" value="UniProtKB-KW"/>
</dbReference>
<dbReference type="STRING" id="619304.SAMN05421760_11179"/>
<dbReference type="Pfam" id="PF13510">
    <property type="entry name" value="Fer2_4"/>
    <property type="match status" value="1"/>
</dbReference>
<reference evidence="4" key="1">
    <citation type="submission" date="2017-01" db="EMBL/GenBank/DDBJ databases">
        <authorList>
            <person name="Varghese N."/>
            <person name="Submissions S."/>
        </authorList>
    </citation>
    <scope>NUCLEOTIDE SEQUENCE [LARGE SCALE GENOMIC DNA]</scope>
    <source>
        <strain evidence="4">DSM 22306</strain>
    </source>
</reference>
<evidence type="ECO:0000256" key="1">
    <source>
        <dbReference type="ARBA" id="ARBA00023002"/>
    </source>
</evidence>
<feature type="region of interest" description="Disordered" evidence="2">
    <location>
        <begin position="103"/>
        <end position="131"/>
    </location>
</feature>
<dbReference type="SUPFAM" id="SSF54292">
    <property type="entry name" value="2Fe-2S ferredoxin-like"/>
    <property type="match status" value="1"/>
</dbReference>
<sequence>MPNALPFKRLTTNSTEWITVYIEGQPVKIRQGDSAAAAVLVAGLQPSRTTVVSGSGRAPYCMMGVCFECLLKIDGVENVQGCMTPACDGMQIVSQQQARQLNRTDFSDSDLSSANLSNKNLTDKKNEDPSV</sequence>
<dbReference type="EMBL" id="FTOE01000011">
    <property type="protein sequence ID" value="SIT02469.1"/>
    <property type="molecule type" value="Genomic_DNA"/>
</dbReference>
<keyword evidence="1" id="KW-0560">Oxidoreductase</keyword>
<feature type="compositionally biased region" description="Basic and acidic residues" evidence="2">
    <location>
        <begin position="121"/>
        <end position="131"/>
    </location>
</feature>
<evidence type="ECO:0000313" key="3">
    <source>
        <dbReference type="EMBL" id="SIT02469.1"/>
    </source>
</evidence>
<dbReference type="OrthoDB" id="573392at2"/>
<dbReference type="Proteomes" id="UP000185999">
    <property type="component" value="Unassembled WGS sequence"/>
</dbReference>
<dbReference type="Gene3D" id="3.10.20.440">
    <property type="entry name" value="2Fe-2S iron-sulphur cluster binding domain, sarcosine oxidase, alpha subunit, N-terminal domain"/>
    <property type="match status" value="1"/>
</dbReference>
<organism evidence="3 4">
    <name type="scientific">Neptunomonas antarctica</name>
    <dbReference type="NCBI Taxonomy" id="619304"/>
    <lineage>
        <taxon>Bacteria</taxon>
        <taxon>Pseudomonadati</taxon>
        <taxon>Pseudomonadota</taxon>
        <taxon>Gammaproteobacteria</taxon>
        <taxon>Oceanospirillales</taxon>
        <taxon>Oceanospirillaceae</taxon>
        <taxon>Neptunomonas</taxon>
    </lineage>
</organism>
<name>A0A1N7NW93_9GAMM</name>
<dbReference type="RefSeq" id="WP_076496104.1">
    <property type="nucleotide sequence ID" value="NZ_FTOE01000011.1"/>
</dbReference>